<dbReference type="Proteomes" id="UP000619376">
    <property type="component" value="Unassembled WGS sequence"/>
</dbReference>
<evidence type="ECO:0000313" key="5">
    <source>
        <dbReference type="Proteomes" id="UP000539473"/>
    </source>
</evidence>
<organism evidence="4 5">
    <name type="scientific">Deinococcus metalli</name>
    <dbReference type="NCBI Taxonomy" id="1141878"/>
    <lineage>
        <taxon>Bacteria</taxon>
        <taxon>Thermotogati</taxon>
        <taxon>Deinococcota</taxon>
        <taxon>Deinococci</taxon>
        <taxon>Deinococcales</taxon>
        <taxon>Deinococcaceae</taxon>
        <taxon>Deinococcus</taxon>
    </lineage>
</organism>
<evidence type="ECO:0000313" key="3">
    <source>
        <dbReference type="EMBL" id="GHF56998.1"/>
    </source>
</evidence>
<name>A0A7W8NPR1_9DEIO</name>
<proteinExistence type="predicted"/>
<dbReference type="InterPro" id="IPR025497">
    <property type="entry name" value="PatA-like_N"/>
</dbReference>
<reference evidence="4 5" key="3">
    <citation type="submission" date="2020-08" db="EMBL/GenBank/DDBJ databases">
        <title>Genomic Encyclopedia of Type Strains, Phase IV (KMG-IV): sequencing the most valuable type-strain genomes for metagenomic binning, comparative biology and taxonomic classification.</title>
        <authorList>
            <person name="Goeker M."/>
        </authorList>
    </citation>
    <scope>NUCLEOTIDE SEQUENCE [LARGE SCALE GENOMIC DNA]</scope>
    <source>
        <strain evidence="4 5">DSM 27521</strain>
    </source>
</reference>
<evidence type="ECO:0000313" key="6">
    <source>
        <dbReference type="Proteomes" id="UP000619376"/>
    </source>
</evidence>
<gene>
    <name evidence="3" type="ORF">GCM10017781_36680</name>
    <name evidence="4" type="ORF">HNQ07_003730</name>
</gene>
<evidence type="ECO:0000313" key="4">
    <source>
        <dbReference type="EMBL" id="MBB5378229.1"/>
    </source>
</evidence>
<sequence>MAHPSSSLRVLFVSDTIPPLGEYLCARSAALQQCEITDSSQVADAMKVMGDAAPNLVVLQLSAGRQDVRQLMEHANVSWPHTAFLAFSTGPDVSAAALVEIYGDMTTFESPDVADLQAGVERELERLCFGQIRGVSLPNLLQMLHWERRSVSLFVRRGEGDAWGRFHLRAGSLVDAYMHESGLSGEAAALELLTWQHAATSLERSYRNQHTRIHTPLQSLLMEAMKRHDESTRHTPSGEGAGVSTPPEEDMFFRRKTPPTPPPPAIPSLPSPPPPPESSTALSDTPPREVPDMSNVSATLDSALSSIEGAVAAALVDYSSGMPLGKVGTGVNLDMAAAGNTEVVRAKLRTMDMLGIKGDIEDILITLNSQYHILYIIPNQPLFLYLVLNRDRANLAMARYKLKALGTDIAV</sequence>
<reference evidence="6" key="2">
    <citation type="journal article" date="2019" name="Int. J. Syst. Evol. Microbiol.">
        <title>The Global Catalogue of Microorganisms (GCM) 10K type strain sequencing project: providing services to taxonomists for standard genome sequencing and annotation.</title>
        <authorList>
            <consortium name="The Broad Institute Genomics Platform"/>
            <consortium name="The Broad Institute Genome Sequencing Center for Infectious Disease"/>
            <person name="Wu L."/>
            <person name="Ma J."/>
        </authorList>
    </citation>
    <scope>NUCLEOTIDE SEQUENCE [LARGE SCALE GENOMIC DNA]</scope>
    <source>
        <strain evidence="6">CGMCC 1.18437</strain>
    </source>
</reference>
<dbReference type="Proteomes" id="UP000539473">
    <property type="component" value="Unassembled WGS sequence"/>
</dbReference>
<dbReference type="RefSeq" id="WP_184114533.1">
    <property type="nucleotide sequence ID" value="NZ_BNAJ01000011.1"/>
</dbReference>
<evidence type="ECO:0000256" key="1">
    <source>
        <dbReference type="SAM" id="MobiDB-lite"/>
    </source>
</evidence>
<reference evidence="3" key="4">
    <citation type="submission" date="2024-05" db="EMBL/GenBank/DDBJ databases">
        <authorList>
            <person name="Sun Q."/>
            <person name="Zhou Y."/>
        </authorList>
    </citation>
    <scope>NUCLEOTIDE SEQUENCE</scope>
    <source>
        <strain evidence="3">CGMCC 1.18437</strain>
    </source>
</reference>
<dbReference type="EMBL" id="JACHFK010000011">
    <property type="protein sequence ID" value="MBB5378229.1"/>
    <property type="molecule type" value="Genomic_DNA"/>
</dbReference>
<reference evidence="3" key="1">
    <citation type="journal article" date="2014" name="Int. J. Syst. Evol. Microbiol.">
        <title>Complete genome of a new Firmicutes species belonging to the dominant human colonic microbiota ('Ruminococcus bicirculans') reveals two chromosomes and a selective capacity to utilize plant glucans.</title>
        <authorList>
            <consortium name="NISC Comparative Sequencing Program"/>
            <person name="Wegmann U."/>
            <person name="Louis P."/>
            <person name="Goesmann A."/>
            <person name="Henrissat B."/>
            <person name="Duncan S.H."/>
            <person name="Flint H.J."/>
        </authorList>
    </citation>
    <scope>NUCLEOTIDE SEQUENCE</scope>
    <source>
        <strain evidence="3">CGMCC 1.18437</strain>
    </source>
</reference>
<evidence type="ECO:0000259" key="2">
    <source>
        <dbReference type="Pfam" id="PF14332"/>
    </source>
</evidence>
<protein>
    <recommendedName>
        <fullName evidence="2">PatA-like N-terminal domain-containing protein</fullName>
    </recommendedName>
</protein>
<keyword evidence="6" id="KW-1185">Reference proteome</keyword>
<dbReference type="EMBL" id="BNAJ01000011">
    <property type="protein sequence ID" value="GHF56998.1"/>
    <property type="molecule type" value="Genomic_DNA"/>
</dbReference>
<dbReference type="Pfam" id="PF14332">
    <property type="entry name" value="DUF4388"/>
    <property type="match status" value="1"/>
</dbReference>
<comment type="caution">
    <text evidence="4">The sequence shown here is derived from an EMBL/GenBank/DDBJ whole genome shotgun (WGS) entry which is preliminary data.</text>
</comment>
<feature type="domain" description="PatA-like N-terminal" evidence="2">
    <location>
        <begin position="130"/>
        <end position="231"/>
    </location>
</feature>
<feature type="compositionally biased region" description="Pro residues" evidence="1">
    <location>
        <begin position="258"/>
        <end position="277"/>
    </location>
</feature>
<dbReference type="AlphaFoldDB" id="A0A7W8NPR1"/>
<accession>A0A7W8NPR1</accession>
<feature type="region of interest" description="Disordered" evidence="1">
    <location>
        <begin position="226"/>
        <end position="294"/>
    </location>
</feature>